<proteinExistence type="predicted"/>
<accession>A0A0F6WBT3</accession>
<evidence type="ECO:0000313" key="2">
    <source>
        <dbReference type="Proteomes" id="UP000221947"/>
    </source>
</evidence>
<reference evidence="1 2" key="1">
    <citation type="submission" date="2015-04" db="EMBL/GenBank/DDBJ databases">
        <authorList>
            <person name="Schouten J.T."/>
            <person name="Crockett J.T."/>
            <person name="Hodson T.S."/>
            <person name="Hyde J.R."/>
            <person name="Smith T.A."/>
            <person name="Merrill B.D."/>
            <person name="Crook M.B."/>
            <person name="Griffitts J.S."/>
            <person name="Burnett S.H."/>
            <person name="Grose J.H."/>
            <person name="Breakwell D.P."/>
        </authorList>
    </citation>
    <scope>NUCLEOTIDE SEQUENCE [LARGE SCALE GENOMIC DNA]</scope>
</reference>
<name>A0A0F6WBT3_9CAUD</name>
<dbReference type="EMBL" id="KR052480">
    <property type="protein sequence ID" value="AKF12877.1"/>
    <property type="molecule type" value="Genomic_DNA"/>
</dbReference>
<gene>
    <name evidence="1" type="ORF">PHIM7_332</name>
</gene>
<sequence length="114" mass="13562">MSESTYIGTFLMELDETPFEQFTPADWAMYFIQRYGQFDGPHHKAWVLDQVARILKGTPVIISQARWTDHDPEWRIYTATDPSDEYKVWRRLMLGDWDEDTQEFEYGYDEGIAP</sequence>
<organism evidence="1 2">
    <name type="scientific">Sinorhizobium phage phiM7</name>
    <dbReference type="NCBI Taxonomy" id="1647403"/>
    <lineage>
        <taxon>Viruses</taxon>
        <taxon>Duplodnaviria</taxon>
        <taxon>Heunggongvirae</taxon>
        <taxon>Uroviricota</taxon>
        <taxon>Caudoviricetes</taxon>
        <taxon>Emdodecavirus</taxon>
        <taxon>Emdodecavirus M7</taxon>
    </lineage>
</organism>
<keyword evidence="2" id="KW-1185">Reference proteome</keyword>
<protein>
    <submittedName>
        <fullName evidence="1">Uncharacterized protein</fullName>
    </submittedName>
</protein>
<evidence type="ECO:0000313" key="1">
    <source>
        <dbReference type="EMBL" id="AKF12877.1"/>
    </source>
</evidence>
<dbReference type="Proteomes" id="UP000221947">
    <property type="component" value="Segment"/>
</dbReference>